<evidence type="ECO:0000313" key="4">
    <source>
        <dbReference type="EMBL" id="HJG90534.1"/>
    </source>
</evidence>
<dbReference type="InterPro" id="IPR000182">
    <property type="entry name" value="GNAT_dom"/>
</dbReference>
<dbReference type="PANTHER" id="PTHR43877:SF2">
    <property type="entry name" value="AMINOALKYLPHOSPHONATE N-ACETYLTRANSFERASE-RELATED"/>
    <property type="match status" value="1"/>
</dbReference>
<dbReference type="InterPro" id="IPR050832">
    <property type="entry name" value="Bact_Acetyltransf"/>
</dbReference>
<evidence type="ECO:0000256" key="1">
    <source>
        <dbReference type="ARBA" id="ARBA00022679"/>
    </source>
</evidence>
<dbReference type="Gene3D" id="3.40.630.30">
    <property type="match status" value="1"/>
</dbReference>
<reference evidence="4" key="2">
    <citation type="submission" date="2021-09" db="EMBL/GenBank/DDBJ databases">
        <authorList>
            <person name="Gilroy R."/>
        </authorList>
    </citation>
    <scope>NUCLEOTIDE SEQUENCE</scope>
    <source>
        <strain evidence="4">ChiGjej5B5-22894</strain>
    </source>
</reference>
<keyword evidence="2" id="KW-0012">Acyltransferase</keyword>
<protein>
    <submittedName>
        <fullName evidence="4">GNAT family N-acetyltransferase</fullName>
    </submittedName>
</protein>
<dbReference type="GO" id="GO:0016747">
    <property type="term" value="F:acyltransferase activity, transferring groups other than amino-acyl groups"/>
    <property type="evidence" value="ECO:0007669"/>
    <property type="project" value="InterPro"/>
</dbReference>
<dbReference type="AlphaFoldDB" id="A0A921SWG1"/>
<comment type="caution">
    <text evidence="4">The sequence shown here is derived from an EMBL/GenBank/DDBJ whole genome shotgun (WGS) entry which is preliminary data.</text>
</comment>
<dbReference type="Proteomes" id="UP000742460">
    <property type="component" value="Unassembled WGS sequence"/>
</dbReference>
<keyword evidence="1" id="KW-0808">Transferase</keyword>
<reference evidence="4" key="1">
    <citation type="journal article" date="2021" name="PeerJ">
        <title>Extensive microbial diversity within the chicken gut microbiome revealed by metagenomics and culture.</title>
        <authorList>
            <person name="Gilroy R."/>
            <person name="Ravi A."/>
            <person name="Getino M."/>
            <person name="Pursley I."/>
            <person name="Horton D.L."/>
            <person name="Alikhan N.F."/>
            <person name="Baker D."/>
            <person name="Gharbi K."/>
            <person name="Hall N."/>
            <person name="Watson M."/>
            <person name="Adriaenssens E.M."/>
            <person name="Foster-Nyarko E."/>
            <person name="Jarju S."/>
            <person name="Secka A."/>
            <person name="Antonio M."/>
            <person name="Oren A."/>
            <person name="Chaudhuri R.R."/>
            <person name="La Ragione R."/>
            <person name="Hildebrand F."/>
            <person name="Pallen M.J."/>
        </authorList>
    </citation>
    <scope>NUCLEOTIDE SEQUENCE</scope>
    <source>
        <strain evidence="4">ChiGjej5B5-22894</strain>
    </source>
</reference>
<evidence type="ECO:0000313" key="5">
    <source>
        <dbReference type="Proteomes" id="UP000742460"/>
    </source>
</evidence>
<evidence type="ECO:0000259" key="3">
    <source>
        <dbReference type="PROSITE" id="PS51186"/>
    </source>
</evidence>
<accession>A0A921SWG1</accession>
<organism evidence="4 5">
    <name type="scientific">Brachybacterium massiliense</name>
    <dbReference type="NCBI Taxonomy" id="1755098"/>
    <lineage>
        <taxon>Bacteria</taxon>
        <taxon>Bacillati</taxon>
        <taxon>Actinomycetota</taxon>
        <taxon>Actinomycetes</taxon>
        <taxon>Micrococcales</taxon>
        <taxon>Dermabacteraceae</taxon>
        <taxon>Brachybacterium</taxon>
    </lineage>
</organism>
<dbReference type="SUPFAM" id="SSF55729">
    <property type="entry name" value="Acyl-CoA N-acyltransferases (Nat)"/>
    <property type="match status" value="1"/>
</dbReference>
<dbReference type="InterPro" id="IPR016181">
    <property type="entry name" value="Acyl_CoA_acyltransferase"/>
</dbReference>
<proteinExistence type="predicted"/>
<dbReference type="CDD" id="cd04301">
    <property type="entry name" value="NAT_SF"/>
    <property type="match status" value="1"/>
</dbReference>
<dbReference type="EMBL" id="DYUE01000062">
    <property type="protein sequence ID" value="HJG90534.1"/>
    <property type="molecule type" value="Genomic_DNA"/>
</dbReference>
<gene>
    <name evidence="4" type="ORF">K8V81_02290</name>
</gene>
<dbReference type="PROSITE" id="PS51186">
    <property type="entry name" value="GNAT"/>
    <property type="match status" value="1"/>
</dbReference>
<dbReference type="PANTHER" id="PTHR43877">
    <property type="entry name" value="AMINOALKYLPHOSPHONATE N-ACETYLTRANSFERASE-RELATED-RELATED"/>
    <property type="match status" value="1"/>
</dbReference>
<dbReference type="Pfam" id="PF00583">
    <property type="entry name" value="Acetyltransf_1"/>
    <property type="match status" value="1"/>
</dbReference>
<sequence>MDTLVLGPRTFTIARARARDVPQLVALLAHDVLGRERESADLGPYEQAFEQIDQDENQLLIAVRDEQGQIVATMQLTLMPSLSRGGATRLQIEAVRVAASTRGTGLGTALFEWAHQWGRERGARLAQLTTDAARTDAQRFYDRLGYAPSHIGLKLTL</sequence>
<evidence type="ECO:0000256" key="2">
    <source>
        <dbReference type="ARBA" id="ARBA00023315"/>
    </source>
</evidence>
<feature type="domain" description="N-acetyltransferase" evidence="3">
    <location>
        <begin position="11"/>
        <end position="157"/>
    </location>
</feature>
<name>A0A921SWG1_9MICO</name>